<dbReference type="AlphaFoldDB" id="A2C9M2"/>
<evidence type="ECO:0000256" key="1">
    <source>
        <dbReference type="SAM" id="MobiDB-lite"/>
    </source>
</evidence>
<feature type="region of interest" description="Disordered" evidence="1">
    <location>
        <begin position="37"/>
        <end position="56"/>
    </location>
</feature>
<feature type="transmembrane region" description="Helical" evidence="2">
    <location>
        <begin position="12"/>
        <end position="32"/>
    </location>
</feature>
<evidence type="ECO:0000313" key="3">
    <source>
        <dbReference type="EMBL" id="ABM78182.1"/>
    </source>
</evidence>
<keyword evidence="2" id="KW-0812">Transmembrane</keyword>
<evidence type="ECO:0000256" key="2">
    <source>
        <dbReference type="SAM" id="Phobius"/>
    </source>
</evidence>
<keyword evidence="2" id="KW-0472">Membrane</keyword>
<organism evidence="3 4">
    <name type="scientific">Prochlorococcus marinus (strain MIT 9303)</name>
    <dbReference type="NCBI Taxonomy" id="59922"/>
    <lineage>
        <taxon>Bacteria</taxon>
        <taxon>Bacillati</taxon>
        <taxon>Cyanobacteriota</taxon>
        <taxon>Cyanophyceae</taxon>
        <taxon>Synechococcales</taxon>
        <taxon>Prochlorococcaceae</taxon>
        <taxon>Prochlorococcus</taxon>
    </lineage>
</organism>
<reference evidence="3 4" key="1">
    <citation type="journal article" date="2007" name="PLoS Genet.">
        <title>Patterns and implications of gene gain and loss in the evolution of Prochlorococcus.</title>
        <authorList>
            <person name="Kettler G.C."/>
            <person name="Martiny A.C."/>
            <person name="Huang K."/>
            <person name="Zucker J."/>
            <person name="Coleman M.L."/>
            <person name="Rodrigue S."/>
            <person name="Chen F."/>
            <person name="Lapidus A."/>
            <person name="Ferriera S."/>
            <person name="Johnson J."/>
            <person name="Steglich C."/>
            <person name="Church G.M."/>
            <person name="Richardson P."/>
            <person name="Chisholm S.W."/>
        </authorList>
    </citation>
    <scope>NUCLEOTIDE SEQUENCE [LARGE SCALE GENOMIC DNA]</scope>
    <source>
        <strain evidence="3 4">MIT 9303</strain>
    </source>
</reference>
<protein>
    <submittedName>
        <fullName evidence="3">Uncharacterized protein</fullName>
    </submittedName>
</protein>
<proteinExistence type="predicted"/>
<dbReference type="Proteomes" id="UP000002274">
    <property type="component" value="Chromosome"/>
</dbReference>
<name>A2C9M2_PROM3</name>
<keyword evidence="2" id="KW-1133">Transmembrane helix</keyword>
<sequence>MGEFTEIGSNQGIMGFMSGLFSIAAIAIFAFLQSEAENDDDDSNSGGDGGLMQPVT</sequence>
<dbReference type="EMBL" id="CP000554">
    <property type="protein sequence ID" value="ABM78182.1"/>
    <property type="molecule type" value="Genomic_DNA"/>
</dbReference>
<dbReference type="KEGG" id="pmf:P9303_14361"/>
<gene>
    <name evidence="3" type="ordered locus">P9303_14361</name>
</gene>
<dbReference type="HOGENOM" id="CLU_198322_0_0_3"/>
<evidence type="ECO:0000313" key="4">
    <source>
        <dbReference type="Proteomes" id="UP000002274"/>
    </source>
</evidence>
<accession>A2C9M2</accession>